<gene>
    <name evidence="1" type="ORF">HY544_00595</name>
</gene>
<organism evidence="1 2">
    <name type="scientific">Candidatus Iainarchaeum sp</name>
    <dbReference type="NCBI Taxonomy" id="3101447"/>
    <lineage>
        <taxon>Archaea</taxon>
        <taxon>Candidatus Iainarchaeota</taxon>
        <taxon>Candidatus Iainarchaeia</taxon>
        <taxon>Candidatus Iainarchaeales</taxon>
        <taxon>Candidatus Iainarchaeaceae</taxon>
        <taxon>Candidatus Iainarchaeum</taxon>
    </lineage>
</organism>
<dbReference type="Proteomes" id="UP000732298">
    <property type="component" value="Unassembled WGS sequence"/>
</dbReference>
<dbReference type="Pfam" id="PF02585">
    <property type="entry name" value="PIG-L"/>
    <property type="match status" value="1"/>
</dbReference>
<proteinExistence type="predicted"/>
<dbReference type="EMBL" id="JACQPB010000005">
    <property type="protein sequence ID" value="MBI4209991.1"/>
    <property type="molecule type" value="Genomic_DNA"/>
</dbReference>
<protein>
    <submittedName>
        <fullName evidence="1">PIG-L family deacetylase</fullName>
    </submittedName>
</protein>
<dbReference type="AlphaFoldDB" id="A0A8T3YM66"/>
<dbReference type="SUPFAM" id="SSF102588">
    <property type="entry name" value="LmbE-like"/>
    <property type="match status" value="1"/>
</dbReference>
<comment type="caution">
    <text evidence="1">The sequence shown here is derived from an EMBL/GenBank/DDBJ whole genome shotgun (WGS) entry which is preliminary data.</text>
</comment>
<dbReference type="Gene3D" id="3.40.50.10320">
    <property type="entry name" value="LmbE-like"/>
    <property type="match status" value="1"/>
</dbReference>
<accession>A0A8T3YM66</accession>
<dbReference type="InterPro" id="IPR003737">
    <property type="entry name" value="GlcNAc_PI_deacetylase-related"/>
</dbReference>
<evidence type="ECO:0000313" key="1">
    <source>
        <dbReference type="EMBL" id="MBI4209991.1"/>
    </source>
</evidence>
<dbReference type="InterPro" id="IPR024078">
    <property type="entry name" value="LmbE-like_dom_sf"/>
</dbReference>
<name>A0A8T3YM66_9ARCH</name>
<reference evidence="1" key="1">
    <citation type="submission" date="2020-07" db="EMBL/GenBank/DDBJ databases">
        <title>Huge and variable diversity of episymbiotic CPR bacteria and DPANN archaea in groundwater ecosystems.</title>
        <authorList>
            <person name="He C.Y."/>
            <person name="Keren R."/>
            <person name="Whittaker M."/>
            <person name="Farag I.F."/>
            <person name="Doudna J."/>
            <person name="Cate J.H.D."/>
            <person name="Banfield J.F."/>
        </authorList>
    </citation>
    <scope>NUCLEOTIDE SEQUENCE</scope>
    <source>
        <strain evidence="1">NC_groundwater_1296_Ag_S-0.2um_52_80</strain>
    </source>
</reference>
<sequence>MAKALVIVAHPDDETIWMGGRIMREKEWEWTILSLCRKDDPDRKPKFFRVCSLLNARGFISDMEDDHPEEDLPNMDEVRKRVSAVAMDKEFGTVFTHGSNGEYGHKRHIETHKCVLEMVSDGELRCSGLFTFDYARRESPFRCEPNPESTLRVELTSREHEMKRYLIRDAYGFQETSFEFLSCARTESFKRIV</sequence>
<evidence type="ECO:0000313" key="2">
    <source>
        <dbReference type="Proteomes" id="UP000732298"/>
    </source>
</evidence>